<proteinExistence type="predicted"/>
<organism evidence="1">
    <name type="scientific">Siphoviridae sp. ctlgF9</name>
    <dbReference type="NCBI Taxonomy" id="2825649"/>
    <lineage>
        <taxon>Viruses</taxon>
        <taxon>Duplodnaviria</taxon>
        <taxon>Heunggongvirae</taxon>
        <taxon>Uroviricota</taxon>
        <taxon>Caudoviricetes</taxon>
    </lineage>
</organism>
<sequence>MCYTESAMDEAIKQGQMPSTVYRKLYWVDGICF</sequence>
<evidence type="ECO:0000313" key="1">
    <source>
        <dbReference type="EMBL" id="DAE10687.1"/>
    </source>
</evidence>
<reference evidence="1" key="1">
    <citation type="journal article" date="2021" name="Proc. Natl. Acad. Sci. U.S.A.">
        <title>A Catalog of Tens of Thousands of Viruses from Human Metagenomes Reveals Hidden Associations with Chronic Diseases.</title>
        <authorList>
            <person name="Tisza M.J."/>
            <person name="Buck C.B."/>
        </authorList>
    </citation>
    <scope>NUCLEOTIDE SEQUENCE</scope>
    <source>
        <strain evidence="1">CtlgF9</strain>
    </source>
</reference>
<accession>A0A8S5PUC4</accession>
<name>A0A8S5PUC4_9CAUD</name>
<dbReference type="EMBL" id="BK015517">
    <property type="protein sequence ID" value="DAE10687.1"/>
    <property type="molecule type" value="Genomic_DNA"/>
</dbReference>
<protein>
    <submittedName>
        <fullName evidence="1">Uncharacterized protein</fullName>
    </submittedName>
</protein>